<proteinExistence type="predicted"/>
<evidence type="ECO:0000313" key="2">
    <source>
        <dbReference type="Proteomes" id="UP000061432"/>
    </source>
</evidence>
<dbReference type="RefSeq" id="WP_082742546.1">
    <property type="nucleotide sequence ID" value="NZ_AP014704.1"/>
</dbReference>
<reference evidence="1 2" key="1">
    <citation type="journal article" date="2015" name="Genome Announc.">
        <title>Complete Genome Sequence of Methylobacterium aquaticum Strain 22A, Isolated from Racomitrium japonicum Moss.</title>
        <authorList>
            <person name="Tani A."/>
            <person name="Ogura Y."/>
            <person name="Hayashi T."/>
            <person name="Kimbara K."/>
        </authorList>
    </citation>
    <scope>NUCLEOTIDE SEQUENCE [LARGE SCALE GENOMIC DNA]</scope>
    <source>
        <strain evidence="1 2">MA-22A</strain>
    </source>
</reference>
<gene>
    <name evidence="1" type="ORF">Maq22A_c16160</name>
</gene>
<dbReference type="Proteomes" id="UP000061432">
    <property type="component" value="Chromosome"/>
</dbReference>
<name>A0A0C6FTQ7_9HYPH</name>
<dbReference type="PATRIC" id="fig|270351.10.peg.3111"/>
<dbReference type="AlphaFoldDB" id="A0A0C6FTQ7"/>
<evidence type="ECO:0008006" key="3">
    <source>
        <dbReference type="Google" id="ProtNLM"/>
    </source>
</evidence>
<accession>A0A0C6FTQ7</accession>
<reference evidence="2" key="2">
    <citation type="submission" date="2015-01" db="EMBL/GenBank/DDBJ databases">
        <title>Complete genome sequence of Methylobacterium aquaticum strain 22A.</title>
        <authorList>
            <person name="Tani A."/>
            <person name="Ogura Y."/>
            <person name="Hayashi T."/>
        </authorList>
    </citation>
    <scope>NUCLEOTIDE SEQUENCE [LARGE SCALE GENOMIC DNA]</scope>
    <source>
        <strain evidence="2">MA-22A</strain>
    </source>
</reference>
<dbReference type="PIRSF" id="PIRSF028291">
    <property type="entry name" value="UCP028291"/>
    <property type="match status" value="1"/>
</dbReference>
<dbReference type="KEGG" id="maqu:Maq22A_c16160"/>
<dbReference type="Gene3D" id="3.30.310.50">
    <property type="entry name" value="Alpha-D-phosphohexomutase, C-terminal domain"/>
    <property type="match status" value="1"/>
</dbReference>
<dbReference type="Pfam" id="PF09981">
    <property type="entry name" value="DUF2218"/>
    <property type="match status" value="1"/>
</dbReference>
<protein>
    <recommendedName>
        <fullName evidence="3">2,4-dihydroxyhept-2-ene-1,7-dioic acid aldolase</fullName>
    </recommendedName>
</protein>
<dbReference type="STRING" id="270351.Maq22A_c16160"/>
<organism evidence="1 2">
    <name type="scientific">Methylobacterium aquaticum</name>
    <dbReference type="NCBI Taxonomy" id="270351"/>
    <lineage>
        <taxon>Bacteria</taxon>
        <taxon>Pseudomonadati</taxon>
        <taxon>Pseudomonadota</taxon>
        <taxon>Alphaproteobacteria</taxon>
        <taxon>Hyphomicrobiales</taxon>
        <taxon>Methylobacteriaceae</taxon>
        <taxon>Methylobacterium</taxon>
    </lineage>
</organism>
<dbReference type="OrthoDB" id="9806511at2"/>
<evidence type="ECO:0000313" key="1">
    <source>
        <dbReference type="EMBL" id="BAQ46370.1"/>
    </source>
</evidence>
<dbReference type="EMBL" id="AP014704">
    <property type="protein sequence ID" value="BAQ46370.1"/>
    <property type="molecule type" value="Genomic_DNA"/>
</dbReference>
<sequence>MSEPVTLAAQARVDTQNGSRYLTQLCKHWSHKFPETTFTPERGVVPFGEDRRFTAEADPEGLTLRVEAPDLETLTRMQGVVAEHLARFAFREDLGGIAWTRVV</sequence>
<dbReference type="InterPro" id="IPR014543">
    <property type="entry name" value="UCP028291"/>
</dbReference>